<dbReference type="STRING" id="12930.A0A0Q3PPD7"/>
<dbReference type="GO" id="GO:0003341">
    <property type="term" value="P:cilium movement"/>
    <property type="evidence" value="ECO:0007669"/>
    <property type="project" value="TreeGrafter"/>
</dbReference>
<gene>
    <name evidence="1" type="ORF">AAES_121282</name>
</gene>
<dbReference type="AlphaFoldDB" id="A0A0Q3PPD7"/>
<proteinExistence type="predicted"/>
<dbReference type="Gene3D" id="2.60.40.10">
    <property type="entry name" value="Immunoglobulins"/>
    <property type="match status" value="1"/>
</dbReference>
<dbReference type="PANTHER" id="PTHR23053">
    <property type="entry name" value="DLEC1 DELETED IN LUNG AND ESOPHAGEAL CANCER 1"/>
    <property type="match status" value="1"/>
</dbReference>
<dbReference type="EMBL" id="LMAW01002710">
    <property type="protein sequence ID" value="KQK77844.1"/>
    <property type="molecule type" value="Genomic_DNA"/>
</dbReference>
<accession>A0A0Q3PPD7</accession>
<dbReference type="GO" id="GO:1904158">
    <property type="term" value="P:axonemal central apparatus assembly"/>
    <property type="evidence" value="ECO:0007669"/>
    <property type="project" value="TreeGrafter"/>
</dbReference>
<evidence type="ECO:0000313" key="1">
    <source>
        <dbReference type="EMBL" id="KQK77844.1"/>
    </source>
</evidence>
<organism evidence="1 2">
    <name type="scientific">Amazona aestiva</name>
    <name type="common">Blue-fronted Amazon parrot</name>
    <dbReference type="NCBI Taxonomy" id="12930"/>
    <lineage>
        <taxon>Eukaryota</taxon>
        <taxon>Metazoa</taxon>
        <taxon>Chordata</taxon>
        <taxon>Craniata</taxon>
        <taxon>Vertebrata</taxon>
        <taxon>Euteleostomi</taxon>
        <taxon>Archelosauria</taxon>
        <taxon>Archosauria</taxon>
        <taxon>Dinosauria</taxon>
        <taxon>Saurischia</taxon>
        <taxon>Theropoda</taxon>
        <taxon>Coelurosauria</taxon>
        <taxon>Aves</taxon>
        <taxon>Neognathae</taxon>
        <taxon>Neoaves</taxon>
        <taxon>Telluraves</taxon>
        <taxon>Australaves</taxon>
        <taxon>Psittaciformes</taxon>
        <taxon>Psittacidae</taxon>
        <taxon>Amazona</taxon>
    </lineage>
</organism>
<dbReference type="OrthoDB" id="442692at2759"/>
<name>A0A0Q3PPD7_AMAAE</name>
<dbReference type="GO" id="GO:0005930">
    <property type="term" value="C:axoneme"/>
    <property type="evidence" value="ECO:0007669"/>
    <property type="project" value="TreeGrafter"/>
</dbReference>
<dbReference type="InterPro" id="IPR013783">
    <property type="entry name" value="Ig-like_fold"/>
</dbReference>
<keyword evidence="2" id="KW-1185">Reference proteome</keyword>
<sequence length="88" mass="9774">MRNAGDTGVRFMWDMESFKPDFSISPVKGYISPGMDVPFVVTFRPSKLSQAVQYEGLRCFIQGSEPLRLTLTGSCVGVPDTKEVLLLQ</sequence>
<reference evidence="1 2" key="1">
    <citation type="submission" date="2015-10" db="EMBL/GenBank/DDBJ databases">
        <authorList>
            <person name="Gilbert D.G."/>
        </authorList>
    </citation>
    <scope>NUCLEOTIDE SEQUENCE [LARGE SCALE GENOMIC DNA]</scope>
    <source>
        <strain evidence="1">FVVF132</strain>
    </source>
</reference>
<dbReference type="InterPro" id="IPR033305">
    <property type="entry name" value="Hydin-like"/>
</dbReference>
<dbReference type="Proteomes" id="UP000051836">
    <property type="component" value="Unassembled WGS sequence"/>
</dbReference>
<protein>
    <submittedName>
        <fullName evidence="1">Uncharacterized protein</fullName>
    </submittedName>
</protein>
<dbReference type="PANTHER" id="PTHR23053:SF0">
    <property type="entry name" value="HYDROCEPHALUS-INDUCING PROTEIN HOMOLOG"/>
    <property type="match status" value="1"/>
</dbReference>
<evidence type="ECO:0000313" key="2">
    <source>
        <dbReference type="Proteomes" id="UP000051836"/>
    </source>
</evidence>
<comment type="caution">
    <text evidence="1">The sequence shown here is derived from an EMBL/GenBank/DDBJ whole genome shotgun (WGS) entry which is preliminary data.</text>
</comment>